<dbReference type="Proteomes" id="UP000824232">
    <property type="component" value="Unassembled WGS sequence"/>
</dbReference>
<dbReference type="Pfam" id="PF17479">
    <property type="entry name" value="DUF3048_C"/>
    <property type="match status" value="1"/>
</dbReference>
<protein>
    <submittedName>
        <fullName evidence="4">DUF3048 domain-containing protein</fullName>
    </submittedName>
</protein>
<name>A0A9D1DTR5_9FIRM</name>
<sequence length="347" mass="39767">MKKKRKRRIAFIIFIILLLALIGGTYYYFVYLGNDVPLVEKKEKLNVYDVNSNKRPIAIMIDNNVDNDEQVGLQDAYLTYEIIVEGGLTRIMAVYKDVDTSVIGPVRSSRHYFLDYALENDAIYAHYGWSTYAENDIKALGVDNINGLYDDAFYRDSSIAAPHNVFTSIDNLYLMAEELGYDTTSSDYENLNYVTKKVNLEKKDNSLNCDSDNCSLEGRVLTSIEIPYSNSEVRSYTYDSDNGYYLRYMNGIPHTDRDTGEQYHYKNIIIMKVDNSTLDDYGRQDLDTVGSGEGYYITNGYMMPITWEKDSRSGKTYYSYSNGDEIEVSDGNTFIQVMPSDRDIVVN</sequence>
<dbReference type="SUPFAM" id="SSF159774">
    <property type="entry name" value="YerB-like"/>
    <property type="match status" value="1"/>
</dbReference>
<dbReference type="InterPro" id="IPR023158">
    <property type="entry name" value="YerB-like_sf"/>
</dbReference>
<keyword evidence="1" id="KW-0812">Transmembrane</keyword>
<evidence type="ECO:0000256" key="1">
    <source>
        <dbReference type="SAM" id="Phobius"/>
    </source>
</evidence>
<evidence type="ECO:0000313" key="4">
    <source>
        <dbReference type="EMBL" id="HIR58887.1"/>
    </source>
</evidence>
<feature type="transmembrane region" description="Helical" evidence="1">
    <location>
        <begin position="9"/>
        <end position="29"/>
    </location>
</feature>
<dbReference type="InterPro" id="IPR021416">
    <property type="entry name" value="DUF3048_N"/>
</dbReference>
<evidence type="ECO:0000259" key="2">
    <source>
        <dbReference type="Pfam" id="PF11258"/>
    </source>
</evidence>
<dbReference type="Gene3D" id="3.50.90.10">
    <property type="entry name" value="YerB-like"/>
    <property type="match status" value="1"/>
</dbReference>
<keyword evidence="1" id="KW-1133">Transmembrane helix</keyword>
<dbReference type="AlphaFoldDB" id="A0A9D1DTR5"/>
<comment type="caution">
    <text evidence="4">The sequence shown here is derived from an EMBL/GenBank/DDBJ whole genome shotgun (WGS) entry which is preliminary data.</text>
</comment>
<evidence type="ECO:0000259" key="3">
    <source>
        <dbReference type="Pfam" id="PF17479"/>
    </source>
</evidence>
<dbReference type="EMBL" id="DVHC01000026">
    <property type="protein sequence ID" value="HIR58887.1"/>
    <property type="molecule type" value="Genomic_DNA"/>
</dbReference>
<dbReference type="InterPro" id="IPR035328">
    <property type="entry name" value="DUF3048_C"/>
</dbReference>
<feature type="domain" description="DUF3048" evidence="2">
    <location>
        <begin position="52"/>
        <end position="181"/>
    </location>
</feature>
<proteinExistence type="predicted"/>
<reference evidence="4" key="1">
    <citation type="submission" date="2020-10" db="EMBL/GenBank/DDBJ databases">
        <authorList>
            <person name="Gilroy R."/>
        </authorList>
    </citation>
    <scope>NUCLEOTIDE SEQUENCE</scope>
    <source>
        <strain evidence="4">CHK184-20233</strain>
    </source>
</reference>
<accession>A0A9D1DTR5</accession>
<organism evidence="4 5">
    <name type="scientific">Candidatus Onthousia excrementipullorum</name>
    <dbReference type="NCBI Taxonomy" id="2840884"/>
    <lineage>
        <taxon>Bacteria</taxon>
        <taxon>Bacillati</taxon>
        <taxon>Bacillota</taxon>
        <taxon>Bacilli</taxon>
        <taxon>Candidatus Onthousia</taxon>
    </lineage>
</organism>
<dbReference type="Pfam" id="PF11258">
    <property type="entry name" value="DUF3048"/>
    <property type="match status" value="1"/>
</dbReference>
<gene>
    <name evidence="4" type="ORF">IAB38_02450</name>
</gene>
<keyword evidence="1" id="KW-0472">Membrane</keyword>
<evidence type="ECO:0000313" key="5">
    <source>
        <dbReference type="Proteomes" id="UP000824232"/>
    </source>
</evidence>
<feature type="domain" description="DUF3048" evidence="3">
    <location>
        <begin position="224"/>
        <end position="335"/>
    </location>
</feature>
<reference evidence="4" key="2">
    <citation type="journal article" date="2021" name="PeerJ">
        <title>Extensive microbial diversity within the chicken gut microbiome revealed by metagenomics and culture.</title>
        <authorList>
            <person name="Gilroy R."/>
            <person name="Ravi A."/>
            <person name="Getino M."/>
            <person name="Pursley I."/>
            <person name="Horton D.L."/>
            <person name="Alikhan N.F."/>
            <person name="Baker D."/>
            <person name="Gharbi K."/>
            <person name="Hall N."/>
            <person name="Watson M."/>
            <person name="Adriaenssens E.M."/>
            <person name="Foster-Nyarko E."/>
            <person name="Jarju S."/>
            <person name="Secka A."/>
            <person name="Antonio M."/>
            <person name="Oren A."/>
            <person name="Chaudhuri R.R."/>
            <person name="La Ragione R."/>
            <person name="Hildebrand F."/>
            <person name="Pallen M.J."/>
        </authorList>
    </citation>
    <scope>NUCLEOTIDE SEQUENCE</scope>
    <source>
        <strain evidence="4">CHK184-20233</strain>
    </source>
</reference>